<feature type="coiled-coil region" evidence="11">
    <location>
        <begin position="80"/>
        <end position="107"/>
    </location>
</feature>
<evidence type="ECO:0000256" key="7">
    <source>
        <dbReference type="ARBA" id="ARBA00025748"/>
    </source>
</evidence>
<gene>
    <name evidence="13" type="ORF">AAHA92_26715</name>
</gene>
<keyword evidence="5 10" id="KW-0804">Transcription</keyword>
<dbReference type="InterPro" id="IPR017970">
    <property type="entry name" value="Homeobox_CS"/>
</dbReference>
<evidence type="ECO:0000256" key="8">
    <source>
        <dbReference type="PROSITE-ProRule" id="PRU00108"/>
    </source>
</evidence>
<dbReference type="InterPro" id="IPR009057">
    <property type="entry name" value="Homeodomain-like_sf"/>
</dbReference>
<dbReference type="PANTHER" id="PTHR24326:SF522">
    <property type="entry name" value="HOMEOBOX-LEUCINE ZIPPER PROTEIN ATHB-52"/>
    <property type="match status" value="1"/>
</dbReference>
<dbReference type="AlphaFoldDB" id="A0ABD1G1D2"/>
<evidence type="ECO:0000256" key="4">
    <source>
        <dbReference type="ARBA" id="ARBA00023155"/>
    </source>
</evidence>
<feature type="domain" description="Homeobox" evidence="12">
    <location>
        <begin position="7"/>
        <end position="67"/>
    </location>
</feature>
<dbReference type="SMART" id="SM00389">
    <property type="entry name" value="HOX"/>
    <property type="match status" value="1"/>
</dbReference>
<dbReference type="GO" id="GO:0005634">
    <property type="term" value="C:nucleus"/>
    <property type="evidence" value="ECO:0007669"/>
    <property type="project" value="UniProtKB-SubCell"/>
</dbReference>
<dbReference type="Gene3D" id="1.10.10.60">
    <property type="entry name" value="Homeodomain-like"/>
    <property type="match status" value="1"/>
</dbReference>
<comment type="subcellular location">
    <subcellularLocation>
        <location evidence="1 8 9">Nucleus</location>
    </subcellularLocation>
</comment>
<evidence type="ECO:0000313" key="13">
    <source>
        <dbReference type="EMBL" id="KAL1537915.1"/>
    </source>
</evidence>
<dbReference type="PROSITE" id="PS50071">
    <property type="entry name" value="HOMEOBOX_2"/>
    <property type="match status" value="1"/>
</dbReference>
<dbReference type="PROSITE" id="PS00027">
    <property type="entry name" value="HOMEOBOX_1"/>
    <property type="match status" value="1"/>
</dbReference>
<evidence type="ECO:0000259" key="12">
    <source>
        <dbReference type="PROSITE" id="PS50071"/>
    </source>
</evidence>
<evidence type="ECO:0000256" key="9">
    <source>
        <dbReference type="RuleBase" id="RU000682"/>
    </source>
</evidence>
<keyword evidence="4 8" id="KW-0371">Homeobox</keyword>
<dbReference type="EMBL" id="JBEAFC010000010">
    <property type="protein sequence ID" value="KAL1537915.1"/>
    <property type="molecule type" value="Genomic_DNA"/>
</dbReference>
<dbReference type="GO" id="GO:0003677">
    <property type="term" value="F:DNA binding"/>
    <property type="evidence" value="ECO:0007669"/>
    <property type="project" value="UniProtKB-UniRule"/>
</dbReference>
<evidence type="ECO:0000256" key="5">
    <source>
        <dbReference type="ARBA" id="ARBA00023163"/>
    </source>
</evidence>
<dbReference type="InterPro" id="IPR001356">
    <property type="entry name" value="HD"/>
</dbReference>
<name>A0ABD1G1D2_SALDI</name>
<dbReference type="InterPro" id="IPR045224">
    <property type="entry name" value="HDZip_class_I_plant"/>
</dbReference>
<evidence type="ECO:0000256" key="3">
    <source>
        <dbReference type="ARBA" id="ARBA00023125"/>
    </source>
</evidence>
<comment type="function">
    <text evidence="10">Transcription factor.</text>
</comment>
<evidence type="ECO:0000256" key="6">
    <source>
        <dbReference type="ARBA" id="ARBA00023242"/>
    </source>
</evidence>
<evidence type="ECO:0000256" key="11">
    <source>
        <dbReference type="SAM" id="Coils"/>
    </source>
</evidence>
<keyword evidence="3 8" id="KW-0238">DNA-binding</keyword>
<dbReference type="CDD" id="cd00086">
    <property type="entry name" value="homeodomain"/>
    <property type="match status" value="1"/>
</dbReference>
<keyword evidence="11" id="KW-0175">Coiled coil</keyword>
<keyword evidence="2 10" id="KW-0805">Transcription regulation</keyword>
<keyword evidence="6 8" id="KW-0539">Nucleus</keyword>
<evidence type="ECO:0000256" key="1">
    <source>
        <dbReference type="ARBA" id="ARBA00004123"/>
    </source>
</evidence>
<dbReference type="Proteomes" id="UP001567538">
    <property type="component" value="Unassembled WGS sequence"/>
</dbReference>
<accession>A0ABD1G1D2</accession>
<dbReference type="SUPFAM" id="SSF46689">
    <property type="entry name" value="Homeodomain-like"/>
    <property type="match status" value="1"/>
</dbReference>
<evidence type="ECO:0000256" key="10">
    <source>
        <dbReference type="RuleBase" id="RU369038"/>
    </source>
</evidence>
<organism evidence="13 14">
    <name type="scientific">Salvia divinorum</name>
    <name type="common">Maria pastora</name>
    <name type="synonym">Diviner's sage</name>
    <dbReference type="NCBI Taxonomy" id="28513"/>
    <lineage>
        <taxon>Eukaryota</taxon>
        <taxon>Viridiplantae</taxon>
        <taxon>Streptophyta</taxon>
        <taxon>Embryophyta</taxon>
        <taxon>Tracheophyta</taxon>
        <taxon>Spermatophyta</taxon>
        <taxon>Magnoliopsida</taxon>
        <taxon>eudicotyledons</taxon>
        <taxon>Gunneridae</taxon>
        <taxon>Pentapetalae</taxon>
        <taxon>asterids</taxon>
        <taxon>lamiids</taxon>
        <taxon>Lamiales</taxon>
        <taxon>Lamiaceae</taxon>
        <taxon>Nepetoideae</taxon>
        <taxon>Mentheae</taxon>
        <taxon>Salviinae</taxon>
        <taxon>Salvia</taxon>
        <taxon>Salvia subgen. Calosphace</taxon>
    </lineage>
</organism>
<reference evidence="13 14" key="1">
    <citation type="submission" date="2024-06" db="EMBL/GenBank/DDBJ databases">
        <title>A chromosome level genome sequence of Diviner's sage (Salvia divinorum).</title>
        <authorList>
            <person name="Ford S.A."/>
            <person name="Ro D.-K."/>
            <person name="Ness R.W."/>
            <person name="Phillips M.A."/>
        </authorList>
    </citation>
    <scope>NUCLEOTIDE SEQUENCE [LARGE SCALE GENOMIC DNA]</scope>
    <source>
        <strain evidence="13">SAF-2024a</strain>
        <tissue evidence="13">Leaf</tissue>
    </source>
</reference>
<proteinExistence type="inferred from homology"/>
<comment type="caution">
    <text evidence="13">The sequence shown here is derived from an EMBL/GenBank/DDBJ whole genome shotgun (WGS) entry which is preliminary data.</text>
</comment>
<dbReference type="PANTHER" id="PTHR24326">
    <property type="entry name" value="HOMEOBOX-LEUCINE ZIPPER PROTEIN"/>
    <property type="match status" value="1"/>
</dbReference>
<dbReference type="Pfam" id="PF00046">
    <property type="entry name" value="Homeodomain"/>
    <property type="match status" value="1"/>
</dbReference>
<evidence type="ECO:0000313" key="14">
    <source>
        <dbReference type="Proteomes" id="UP001567538"/>
    </source>
</evidence>
<dbReference type="GO" id="GO:0000981">
    <property type="term" value="F:DNA-binding transcription factor activity, RNA polymerase II-specific"/>
    <property type="evidence" value="ECO:0007669"/>
    <property type="project" value="UniProtKB-UniRule"/>
</dbReference>
<keyword evidence="14" id="KW-1185">Reference proteome</keyword>
<evidence type="ECO:0000256" key="2">
    <source>
        <dbReference type="ARBA" id="ARBA00023015"/>
    </source>
</evidence>
<feature type="DNA-binding region" description="Homeobox" evidence="8">
    <location>
        <begin position="9"/>
        <end position="68"/>
    </location>
</feature>
<comment type="similarity">
    <text evidence="7 10">Belongs to the HD-ZIP homeobox family. Class I subfamily.</text>
</comment>
<protein>
    <recommendedName>
        <fullName evidence="10">Homeobox-leucine zipper protein</fullName>
    </recommendedName>
    <alternativeName>
        <fullName evidence="10">HD-ZIP protein</fullName>
    </alternativeName>
    <alternativeName>
        <fullName evidence="10">Homeodomain transcription factor</fullName>
    </alternativeName>
</protein>
<sequence length="173" mass="19516">MNPQTPKTAHSSKKRLNQDQVRLLEANFDAAKKLEPERKFQLARDLGVPPRQIAIWYQNKRARWKTQSLELDHGVSQVRLEAALAEKRELEKEVDMLRSELRRTQEMLLGFRQAQAGGGGVSAVSSCCDEGGGSGSSLNDDSTNWPNVEELYACLMAKGQNCPEIVIERDYWV</sequence>